<dbReference type="EMBL" id="LTDF01000178">
    <property type="protein sequence ID" value="KXT40509.1"/>
    <property type="molecule type" value="Genomic_DNA"/>
</dbReference>
<dbReference type="InterPro" id="IPR024131">
    <property type="entry name" value="UPF0489"/>
</dbReference>
<dbReference type="RefSeq" id="WP_061438321.1">
    <property type="nucleotide sequence ID" value="NZ_KQ968742.1"/>
</dbReference>
<gene>
    <name evidence="1" type="ORF">HMPREF2531_05285</name>
</gene>
<evidence type="ECO:0000313" key="2">
    <source>
        <dbReference type="Proteomes" id="UP000070319"/>
    </source>
</evidence>
<protein>
    <submittedName>
        <fullName evidence="1">Uncharacterized protein</fullName>
    </submittedName>
</protein>
<reference evidence="1 2" key="1">
    <citation type="submission" date="2016-02" db="EMBL/GenBank/DDBJ databases">
        <authorList>
            <person name="Wen L."/>
            <person name="He K."/>
            <person name="Yang H."/>
        </authorList>
    </citation>
    <scope>NUCLEOTIDE SEQUENCE [LARGE SCALE GENOMIC DNA]</scope>
    <source>
        <strain evidence="1 2">KLE1704</strain>
    </source>
</reference>
<sequence>MNTTQGFWIKEPIDIRNKKTGPYNVNFIYKQGNVFIMDNHLAAAYCWIQELDKNENLNFFHIDQHEDLCSDAPVKSYIKIKDTSHISLNEFLSMRYQSGEKQAFSFENYILQTQRLFPNWFRKCCFACHYYVVCEELDMIPQLNNINLLGSISNASKWGYATLERDKDNRWIINIDLDYFFYSNAFQMLTNEYIQFLFEDLKNAMEESKKIAIVTIALSPECCGGWDKVIPIANYIAKELGLDFKL</sequence>
<accession>A0A139KMT1</accession>
<dbReference type="Pfam" id="PF12640">
    <property type="entry name" value="UPF0489"/>
    <property type="match status" value="1"/>
</dbReference>
<dbReference type="AlphaFoldDB" id="A0A139KMT1"/>
<comment type="caution">
    <text evidence="1">The sequence shown here is derived from an EMBL/GenBank/DDBJ whole genome shotgun (WGS) entry which is preliminary data.</text>
</comment>
<organism evidence="1">
    <name type="scientific">Bacteroides intestinalis</name>
    <dbReference type="NCBI Taxonomy" id="329854"/>
    <lineage>
        <taxon>Bacteria</taxon>
        <taxon>Pseudomonadati</taxon>
        <taxon>Bacteroidota</taxon>
        <taxon>Bacteroidia</taxon>
        <taxon>Bacteroidales</taxon>
        <taxon>Bacteroidaceae</taxon>
        <taxon>Bacteroides</taxon>
    </lineage>
</organism>
<dbReference type="Proteomes" id="UP000070319">
    <property type="component" value="Unassembled WGS sequence"/>
</dbReference>
<proteinExistence type="predicted"/>
<name>A0A139KMT1_9BACE</name>
<evidence type="ECO:0000313" key="1">
    <source>
        <dbReference type="EMBL" id="KXT40509.1"/>
    </source>
</evidence>
<dbReference type="PATRIC" id="fig|329854.7.peg.5356"/>